<dbReference type="SMART" id="SM00448">
    <property type="entry name" value="REC"/>
    <property type="match status" value="1"/>
</dbReference>
<dbReference type="AlphaFoldDB" id="A0A2W0HNT0"/>
<dbReference type="InterPro" id="IPR011006">
    <property type="entry name" value="CheY-like_superfamily"/>
</dbReference>
<dbReference type="GO" id="GO:0006355">
    <property type="term" value="P:regulation of DNA-templated transcription"/>
    <property type="evidence" value="ECO:0007669"/>
    <property type="project" value="InterPro"/>
</dbReference>
<dbReference type="InterPro" id="IPR036388">
    <property type="entry name" value="WH-like_DNA-bd_sf"/>
</dbReference>
<feature type="modified residue" description="4-aspartylphosphate" evidence="6">
    <location>
        <position position="59"/>
    </location>
</feature>
<dbReference type="PROSITE" id="PS50043">
    <property type="entry name" value="HTH_LUXR_2"/>
    <property type="match status" value="1"/>
</dbReference>
<dbReference type="PANTHER" id="PTHR43214:SF1">
    <property type="entry name" value="TRANSCRIPTIONAL REGULATORY PROTEIN COMA"/>
    <property type="match status" value="1"/>
</dbReference>
<dbReference type="PANTHER" id="PTHR43214">
    <property type="entry name" value="TWO-COMPONENT RESPONSE REGULATOR"/>
    <property type="match status" value="1"/>
</dbReference>
<evidence type="ECO:0000313" key="10">
    <source>
        <dbReference type="Proteomes" id="UP000248066"/>
    </source>
</evidence>
<dbReference type="SMART" id="SM00421">
    <property type="entry name" value="HTH_LUXR"/>
    <property type="match status" value="1"/>
</dbReference>
<dbReference type="Gene3D" id="3.40.50.2300">
    <property type="match status" value="1"/>
</dbReference>
<feature type="domain" description="HTH luxR-type" evidence="7">
    <location>
        <begin position="154"/>
        <end position="219"/>
    </location>
</feature>
<dbReference type="GO" id="GO:0000160">
    <property type="term" value="P:phosphorelay signal transduction system"/>
    <property type="evidence" value="ECO:0007669"/>
    <property type="project" value="UniProtKB-KW"/>
</dbReference>
<dbReference type="EMBL" id="PDOF01000001">
    <property type="protein sequence ID" value="PYZ98742.1"/>
    <property type="molecule type" value="Genomic_DNA"/>
</dbReference>
<evidence type="ECO:0000256" key="3">
    <source>
        <dbReference type="ARBA" id="ARBA00023015"/>
    </source>
</evidence>
<dbReference type="GO" id="GO:0003677">
    <property type="term" value="F:DNA binding"/>
    <property type="evidence" value="ECO:0007669"/>
    <property type="project" value="UniProtKB-KW"/>
</dbReference>
<dbReference type="Proteomes" id="UP000248066">
    <property type="component" value="Unassembled WGS sequence"/>
</dbReference>
<reference evidence="9 10" key="1">
    <citation type="submission" date="2017-10" db="EMBL/GenBank/DDBJ databases">
        <title>Bacillus sp. nov., a halophilic bacterium isolated from a Yangshapao Lake.</title>
        <authorList>
            <person name="Wang H."/>
        </authorList>
    </citation>
    <scope>NUCLEOTIDE SEQUENCE [LARGE SCALE GENOMIC DNA]</scope>
    <source>
        <strain evidence="9 10">YSP-3</strain>
    </source>
</reference>
<dbReference type="Gene3D" id="1.10.10.10">
    <property type="entry name" value="Winged helix-like DNA-binding domain superfamily/Winged helix DNA-binding domain"/>
    <property type="match status" value="1"/>
</dbReference>
<dbReference type="PRINTS" id="PR00038">
    <property type="entry name" value="HTHLUXR"/>
</dbReference>
<feature type="domain" description="Response regulatory" evidence="8">
    <location>
        <begin position="8"/>
        <end position="124"/>
    </location>
</feature>
<keyword evidence="1 6" id="KW-0597">Phosphoprotein</keyword>
<dbReference type="InterPro" id="IPR000792">
    <property type="entry name" value="Tscrpt_reg_LuxR_C"/>
</dbReference>
<comment type="caution">
    <text evidence="9">The sequence shown here is derived from an EMBL/GenBank/DDBJ whole genome shotgun (WGS) entry which is preliminary data.</text>
</comment>
<dbReference type="InterPro" id="IPR039420">
    <property type="entry name" value="WalR-like"/>
</dbReference>
<evidence type="ECO:0000259" key="8">
    <source>
        <dbReference type="PROSITE" id="PS50110"/>
    </source>
</evidence>
<evidence type="ECO:0000256" key="4">
    <source>
        <dbReference type="ARBA" id="ARBA00023125"/>
    </source>
</evidence>
<keyword evidence="10" id="KW-1185">Reference proteome</keyword>
<keyword evidence="4 9" id="KW-0238">DNA-binding</keyword>
<sequence>MEVLPLSRILIVDDHIVVGEGTKAILERKGSYETTFIPDSHEVMDILKQDPAFDLVLLDLQMPGINGLELSREILNYDPDMKIVVYTGLEITDHFNLLLEAGVTGFISKTATTDQLILAIEAALDNHVYLPVTVMRKFRIIEKDRQSANGKNNDHDTRISLNAREQEIMHYVSAGLTNKEIGEKLYISQRAVEYSLTSIFSKLKVKSRTEALMKVNKHQISNKQS</sequence>
<organism evidence="9 10">
    <name type="scientific">Alteribacter lacisalsi</name>
    <dbReference type="NCBI Taxonomy" id="2045244"/>
    <lineage>
        <taxon>Bacteria</taxon>
        <taxon>Bacillati</taxon>
        <taxon>Bacillota</taxon>
        <taxon>Bacilli</taxon>
        <taxon>Bacillales</taxon>
        <taxon>Bacillaceae</taxon>
        <taxon>Alteribacter</taxon>
    </lineage>
</organism>
<dbReference type="InterPro" id="IPR058245">
    <property type="entry name" value="NreC/VraR/RcsB-like_REC"/>
</dbReference>
<keyword evidence="3" id="KW-0805">Transcription regulation</keyword>
<evidence type="ECO:0000256" key="1">
    <source>
        <dbReference type="ARBA" id="ARBA00022553"/>
    </source>
</evidence>
<protein>
    <submittedName>
        <fullName evidence="9">DNA-binding response regulator</fullName>
    </submittedName>
</protein>
<dbReference type="SUPFAM" id="SSF52172">
    <property type="entry name" value="CheY-like"/>
    <property type="match status" value="1"/>
</dbReference>
<evidence type="ECO:0000256" key="5">
    <source>
        <dbReference type="ARBA" id="ARBA00023163"/>
    </source>
</evidence>
<dbReference type="InterPro" id="IPR001789">
    <property type="entry name" value="Sig_transdc_resp-reg_receiver"/>
</dbReference>
<dbReference type="PROSITE" id="PS50110">
    <property type="entry name" value="RESPONSE_REGULATORY"/>
    <property type="match status" value="1"/>
</dbReference>
<evidence type="ECO:0000313" key="9">
    <source>
        <dbReference type="EMBL" id="PYZ98742.1"/>
    </source>
</evidence>
<evidence type="ECO:0000259" key="7">
    <source>
        <dbReference type="PROSITE" id="PS50043"/>
    </source>
</evidence>
<evidence type="ECO:0000256" key="2">
    <source>
        <dbReference type="ARBA" id="ARBA00023012"/>
    </source>
</evidence>
<gene>
    <name evidence="9" type="ORF">CR205_09250</name>
</gene>
<name>A0A2W0HNT0_9BACI</name>
<dbReference type="CDD" id="cd17535">
    <property type="entry name" value="REC_NarL-like"/>
    <property type="match status" value="1"/>
</dbReference>
<keyword evidence="5" id="KW-0804">Transcription</keyword>
<proteinExistence type="predicted"/>
<accession>A0A2W0HNT0</accession>
<dbReference type="CDD" id="cd06170">
    <property type="entry name" value="LuxR_C_like"/>
    <property type="match status" value="1"/>
</dbReference>
<evidence type="ECO:0000256" key="6">
    <source>
        <dbReference type="PROSITE-ProRule" id="PRU00169"/>
    </source>
</evidence>
<dbReference type="Pfam" id="PF00196">
    <property type="entry name" value="GerE"/>
    <property type="match status" value="1"/>
</dbReference>
<dbReference type="Pfam" id="PF00072">
    <property type="entry name" value="Response_reg"/>
    <property type="match status" value="1"/>
</dbReference>
<keyword evidence="2" id="KW-0902">Two-component regulatory system</keyword>